<dbReference type="EMBL" id="AJVK01025061">
    <property type="status" value="NOT_ANNOTATED_CDS"/>
    <property type="molecule type" value="Genomic_DNA"/>
</dbReference>
<dbReference type="EnsemblMetazoa" id="PPAI002583-RA">
    <property type="protein sequence ID" value="PPAI002583-PA"/>
    <property type="gene ID" value="PPAI002583"/>
</dbReference>
<keyword evidence="1" id="KW-0863">Zinc-finger</keyword>
<dbReference type="PROSITE" id="PS50089">
    <property type="entry name" value="ZF_RING_2"/>
    <property type="match status" value="1"/>
</dbReference>
<dbReference type="Gene3D" id="3.30.40.10">
    <property type="entry name" value="Zinc/RING finger domain, C3HC4 (zinc finger)"/>
    <property type="match status" value="1"/>
</dbReference>
<evidence type="ECO:0000313" key="4">
    <source>
        <dbReference type="Proteomes" id="UP000092462"/>
    </source>
</evidence>
<sequence length="68" mass="7685">MLYLETATKCMKCEENNRTVTLAPCNHYVLCDSCATTVRECPYCQTPVQSQTSTSNVFCNGFVMRFNS</sequence>
<dbReference type="SUPFAM" id="SSF57850">
    <property type="entry name" value="RING/U-box"/>
    <property type="match status" value="1"/>
</dbReference>
<keyword evidence="1" id="KW-0479">Metal-binding</keyword>
<reference evidence="3" key="1">
    <citation type="submission" date="2022-08" db="UniProtKB">
        <authorList>
            <consortium name="EnsemblMetazoa"/>
        </authorList>
    </citation>
    <scope>IDENTIFICATION</scope>
    <source>
        <strain evidence="3">Israel</strain>
    </source>
</reference>
<keyword evidence="2" id="KW-0862">Zinc</keyword>
<dbReference type="Proteomes" id="UP000092462">
    <property type="component" value="Unassembled WGS sequence"/>
</dbReference>
<evidence type="ECO:0000313" key="3">
    <source>
        <dbReference type="EnsemblMetazoa" id="PPAI002583-PA"/>
    </source>
</evidence>
<organism evidence="3 4">
    <name type="scientific">Phlebotomus papatasi</name>
    <name type="common">Sandfly</name>
    <dbReference type="NCBI Taxonomy" id="29031"/>
    <lineage>
        <taxon>Eukaryota</taxon>
        <taxon>Metazoa</taxon>
        <taxon>Ecdysozoa</taxon>
        <taxon>Arthropoda</taxon>
        <taxon>Hexapoda</taxon>
        <taxon>Insecta</taxon>
        <taxon>Pterygota</taxon>
        <taxon>Neoptera</taxon>
        <taxon>Endopterygota</taxon>
        <taxon>Diptera</taxon>
        <taxon>Nematocera</taxon>
        <taxon>Psychodoidea</taxon>
        <taxon>Psychodidae</taxon>
        <taxon>Phlebotomus</taxon>
        <taxon>Phlebotomus</taxon>
    </lineage>
</organism>
<proteinExistence type="predicted"/>
<dbReference type="InterPro" id="IPR001841">
    <property type="entry name" value="Znf_RING"/>
</dbReference>
<evidence type="ECO:0000256" key="2">
    <source>
        <dbReference type="ARBA" id="ARBA00022833"/>
    </source>
</evidence>
<dbReference type="GO" id="GO:0008270">
    <property type="term" value="F:zinc ion binding"/>
    <property type="evidence" value="ECO:0007669"/>
    <property type="project" value="UniProtKB-KW"/>
</dbReference>
<dbReference type="VEuPathDB" id="VectorBase:PPAI002583"/>
<dbReference type="InterPro" id="IPR013083">
    <property type="entry name" value="Znf_RING/FYVE/PHD"/>
</dbReference>
<protein>
    <submittedName>
        <fullName evidence="3">Uncharacterized protein</fullName>
    </submittedName>
</protein>
<dbReference type="Pfam" id="PF13920">
    <property type="entry name" value="zf-C3HC4_3"/>
    <property type="match status" value="1"/>
</dbReference>
<evidence type="ECO:0000256" key="1">
    <source>
        <dbReference type="ARBA" id="ARBA00022771"/>
    </source>
</evidence>
<name>A0A1B0D526_PHLPP</name>
<accession>A0A1B0D526</accession>
<keyword evidence="4" id="KW-1185">Reference proteome</keyword>
<dbReference type="VEuPathDB" id="VectorBase:PPAPM1_007671"/>
<dbReference type="AlphaFoldDB" id="A0A1B0D526"/>